<proteinExistence type="predicted"/>
<evidence type="ECO:0000259" key="4">
    <source>
        <dbReference type="PROSITE" id="PS50106"/>
    </source>
</evidence>
<reference evidence="6" key="1">
    <citation type="submission" date="2014-12" db="EMBL/GenBank/DDBJ databases">
        <title>Insight into the proteome of Arion vulgaris.</title>
        <authorList>
            <person name="Aradska J."/>
            <person name="Bulat T."/>
            <person name="Smidak R."/>
            <person name="Sarate P."/>
            <person name="Gangsoo J."/>
            <person name="Sialana F."/>
            <person name="Bilban M."/>
            <person name="Lubec G."/>
        </authorList>
    </citation>
    <scope>NUCLEOTIDE SEQUENCE</scope>
    <source>
        <tissue evidence="6">Skin</tissue>
    </source>
</reference>
<evidence type="ECO:0000313" key="6">
    <source>
        <dbReference type="EMBL" id="CEK91432.1"/>
    </source>
</evidence>
<dbReference type="AlphaFoldDB" id="A0A0B7BF19"/>
<dbReference type="GO" id="GO:0030036">
    <property type="term" value="P:actin cytoskeleton organization"/>
    <property type="evidence" value="ECO:0007669"/>
    <property type="project" value="TreeGrafter"/>
</dbReference>
<keyword evidence="3" id="KW-0479">Metal-binding</keyword>
<dbReference type="PANTHER" id="PTHR24214:SF38">
    <property type="entry name" value="PDZ AND LIM DOMAIN PROTEIN ZASP-RELATED"/>
    <property type="match status" value="1"/>
</dbReference>
<dbReference type="InterPro" id="IPR001478">
    <property type="entry name" value="PDZ"/>
</dbReference>
<dbReference type="GO" id="GO:0005912">
    <property type="term" value="C:adherens junction"/>
    <property type="evidence" value="ECO:0007669"/>
    <property type="project" value="TreeGrafter"/>
</dbReference>
<dbReference type="GO" id="GO:0051371">
    <property type="term" value="F:muscle alpha-actinin binding"/>
    <property type="evidence" value="ECO:0007669"/>
    <property type="project" value="TreeGrafter"/>
</dbReference>
<gene>
    <name evidence="6" type="primary">ORF182942</name>
    <name evidence="5" type="synonym">ORF182859</name>
</gene>
<dbReference type="SMART" id="SM00228">
    <property type="entry name" value="PDZ"/>
    <property type="match status" value="1"/>
</dbReference>
<name>A0A0B7BF19_9EUPU</name>
<dbReference type="EMBL" id="HACG01044553">
    <property type="protein sequence ID" value="CEK91418.1"/>
    <property type="molecule type" value="Transcribed_RNA"/>
</dbReference>
<protein>
    <recommendedName>
        <fullName evidence="4">PDZ domain-containing protein</fullName>
    </recommendedName>
</protein>
<dbReference type="GO" id="GO:0030018">
    <property type="term" value="C:Z disc"/>
    <property type="evidence" value="ECO:0007669"/>
    <property type="project" value="TreeGrafter"/>
</dbReference>
<dbReference type="PROSITE" id="PS50106">
    <property type="entry name" value="PDZ"/>
    <property type="match status" value="1"/>
</dbReference>
<dbReference type="Pfam" id="PF00595">
    <property type="entry name" value="PDZ"/>
    <property type="match status" value="1"/>
</dbReference>
<accession>A0A0B7BF19</accession>
<evidence type="ECO:0000256" key="3">
    <source>
        <dbReference type="ARBA" id="ARBA00023038"/>
    </source>
</evidence>
<keyword evidence="2" id="KW-0963">Cytoplasm</keyword>
<dbReference type="EMBL" id="HACG01044567">
    <property type="protein sequence ID" value="CEK91432.1"/>
    <property type="molecule type" value="Transcribed_RNA"/>
</dbReference>
<evidence type="ECO:0000256" key="1">
    <source>
        <dbReference type="ARBA" id="ARBA00004496"/>
    </source>
</evidence>
<keyword evidence="3" id="KW-0440">LIM domain</keyword>
<dbReference type="GO" id="GO:0003779">
    <property type="term" value="F:actin binding"/>
    <property type="evidence" value="ECO:0007669"/>
    <property type="project" value="TreeGrafter"/>
</dbReference>
<dbReference type="CDD" id="cd23068">
    <property type="entry name" value="PDZ_ZASP52-like"/>
    <property type="match status" value="1"/>
</dbReference>
<dbReference type="InterPro" id="IPR050604">
    <property type="entry name" value="PDZ-LIM_domain"/>
</dbReference>
<dbReference type="SUPFAM" id="SSF50156">
    <property type="entry name" value="PDZ domain-like"/>
    <property type="match status" value="1"/>
</dbReference>
<keyword evidence="3" id="KW-0862">Zinc</keyword>
<dbReference type="GO" id="GO:0031941">
    <property type="term" value="C:filamentous actin"/>
    <property type="evidence" value="ECO:0007669"/>
    <property type="project" value="TreeGrafter"/>
</dbReference>
<evidence type="ECO:0000256" key="2">
    <source>
        <dbReference type="ARBA" id="ARBA00022490"/>
    </source>
</evidence>
<dbReference type="GO" id="GO:0061061">
    <property type="term" value="P:muscle structure development"/>
    <property type="evidence" value="ECO:0007669"/>
    <property type="project" value="TreeGrafter"/>
</dbReference>
<organism evidence="6">
    <name type="scientific">Arion vulgaris</name>
    <dbReference type="NCBI Taxonomy" id="1028688"/>
    <lineage>
        <taxon>Eukaryota</taxon>
        <taxon>Metazoa</taxon>
        <taxon>Spiralia</taxon>
        <taxon>Lophotrochozoa</taxon>
        <taxon>Mollusca</taxon>
        <taxon>Gastropoda</taxon>
        <taxon>Heterobranchia</taxon>
        <taxon>Euthyneura</taxon>
        <taxon>Panpulmonata</taxon>
        <taxon>Eupulmonata</taxon>
        <taxon>Stylommatophora</taxon>
        <taxon>Helicina</taxon>
        <taxon>Arionoidea</taxon>
        <taxon>Arionidae</taxon>
        <taxon>Arion</taxon>
    </lineage>
</organism>
<dbReference type="GO" id="GO:0001725">
    <property type="term" value="C:stress fiber"/>
    <property type="evidence" value="ECO:0007669"/>
    <property type="project" value="TreeGrafter"/>
</dbReference>
<sequence length="210" mass="24066">MLGSRLNVQLHRDSFNTPWGFRLQGGRDVNEPHTVRRVFSNSPAEGQLQRGDVILSINSRDSSYLSYKEFQDILKSGGEVIQLVINRAIPLIAPQPVQLQYKWLSLIFILHTTDPPNSYNTNHHINHSMCMHLLDRNTNTDSNVNALPIANPQQLQPQQLLFPLGRLSSSLRRKSQSCPNLVEEDSTLELFMQLYLGEHLRLIMEADHKY</sequence>
<feature type="domain" description="PDZ" evidence="4">
    <location>
        <begin position="7"/>
        <end position="89"/>
    </location>
</feature>
<evidence type="ECO:0000313" key="5">
    <source>
        <dbReference type="EMBL" id="CEK91418.1"/>
    </source>
</evidence>
<dbReference type="PANTHER" id="PTHR24214">
    <property type="entry name" value="PDZ AND LIM DOMAIN PROTEIN ZASP"/>
    <property type="match status" value="1"/>
</dbReference>
<dbReference type="Gene3D" id="2.30.42.10">
    <property type="match status" value="1"/>
</dbReference>
<comment type="subcellular location">
    <subcellularLocation>
        <location evidence="1">Cytoplasm</location>
    </subcellularLocation>
</comment>
<dbReference type="InterPro" id="IPR036034">
    <property type="entry name" value="PDZ_sf"/>
</dbReference>